<evidence type="ECO:0000256" key="1">
    <source>
        <dbReference type="SAM" id="MobiDB-lite"/>
    </source>
</evidence>
<proteinExistence type="predicted"/>
<evidence type="ECO:0000313" key="2">
    <source>
        <dbReference type="EMBL" id="KAF6018414.1"/>
    </source>
</evidence>
<dbReference type="AlphaFoldDB" id="A0A7J7IYE3"/>
<dbReference type="EMBL" id="VXIV02003311">
    <property type="protein sequence ID" value="KAF6018414.1"/>
    <property type="molecule type" value="Genomic_DNA"/>
</dbReference>
<dbReference type="Proteomes" id="UP000593567">
    <property type="component" value="Unassembled WGS sequence"/>
</dbReference>
<protein>
    <submittedName>
        <fullName evidence="2">Uncharacterized protein</fullName>
    </submittedName>
</protein>
<accession>A0A7J7IYE3</accession>
<keyword evidence="3" id="KW-1185">Reference proteome</keyword>
<organism evidence="2 3">
    <name type="scientific">Bugula neritina</name>
    <name type="common">Brown bryozoan</name>
    <name type="synonym">Sertularia neritina</name>
    <dbReference type="NCBI Taxonomy" id="10212"/>
    <lineage>
        <taxon>Eukaryota</taxon>
        <taxon>Metazoa</taxon>
        <taxon>Spiralia</taxon>
        <taxon>Lophotrochozoa</taxon>
        <taxon>Bryozoa</taxon>
        <taxon>Gymnolaemata</taxon>
        <taxon>Cheilostomatida</taxon>
        <taxon>Flustrina</taxon>
        <taxon>Buguloidea</taxon>
        <taxon>Bugulidae</taxon>
        <taxon>Bugula</taxon>
    </lineage>
</organism>
<feature type="compositionally biased region" description="Low complexity" evidence="1">
    <location>
        <begin position="1"/>
        <end position="17"/>
    </location>
</feature>
<feature type="compositionally biased region" description="Polar residues" evidence="1">
    <location>
        <begin position="40"/>
        <end position="64"/>
    </location>
</feature>
<feature type="region of interest" description="Disordered" evidence="1">
    <location>
        <begin position="1"/>
        <end position="83"/>
    </location>
</feature>
<gene>
    <name evidence="2" type="ORF">EB796_023270</name>
</gene>
<feature type="region of interest" description="Disordered" evidence="1">
    <location>
        <begin position="126"/>
        <end position="155"/>
    </location>
</feature>
<reference evidence="2" key="1">
    <citation type="submission" date="2020-06" db="EMBL/GenBank/DDBJ databases">
        <title>Draft genome of Bugula neritina, a colonial animal packing powerful symbionts and potential medicines.</title>
        <authorList>
            <person name="Rayko M."/>
        </authorList>
    </citation>
    <scope>NUCLEOTIDE SEQUENCE [LARGE SCALE GENOMIC DNA]</scope>
    <source>
        <strain evidence="2">Kwan_BN1</strain>
    </source>
</reference>
<sequence>MAAAGASKAARSAADKQAATEKRTSTRESSSAATNLCEEATSSSQPTPQGRVTSPAPSMQSSTGKPPEPISTEDAKTATPTSAKLLGNDYNILVTDEEYPSKIQDKEFNYDEQSRELSLKVIKDKASAHESSSKKKHLISQIAEPHSEKTSNIHNFSSGDGVALNSLVQQMKLMRAELYDIRQHIARLITKINSQVAQALAKHVSAENLTAERNALKLQASEQKCQLNMLKGHLDSQSRLFQELVDTYRDRSAETKQHQDDFKILLSLFKEQQTEVSSMMKKIKSLQDCFQQVIKDTSTTNLTTPTAGGTKCLVTNRRFQKSDQPKKNEPTKRWKAANKMSTQSLYLKSWISYLNIFLQILVPNSISGGYHSIISVKYCGNIYCI</sequence>
<name>A0A7J7IYE3_BUGNE</name>
<evidence type="ECO:0000313" key="3">
    <source>
        <dbReference type="Proteomes" id="UP000593567"/>
    </source>
</evidence>
<comment type="caution">
    <text evidence="2">The sequence shown here is derived from an EMBL/GenBank/DDBJ whole genome shotgun (WGS) entry which is preliminary data.</text>
</comment>